<dbReference type="RefSeq" id="WP_008506994.1">
    <property type="nucleotide sequence ID" value="NZ_CM001403.1"/>
</dbReference>
<gene>
    <name evidence="1" type="ORF">Mucpa_2687</name>
</gene>
<name>H1Y4L6_9SPHI</name>
<keyword evidence="2" id="KW-1185">Reference proteome</keyword>
<protein>
    <submittedName>
        <fullName evidence="1">Uncharacterized protein</fullName>
    </submittedName>
</protein>
<sequence>MQVEKIIENTSSANEAADDKQIAPTDFSFLKSREVLYNLNGSLSETLVEERRSAR</sequence>
<accession>H1Y4L6</accession>
<proteinExistence type="predicted"/>
<reference evidence="1" key="1">
    <citation type="submission" date="2011-09" db="EMBL/GenBank/DDBJ databases">
        <title>The permanent draft genome of Mucilaginibacter paludis DSM 18603.</title>
        <authorList>
            <consortium name="US DOE Joint Genome Institute (JGI-PGF)"/>
            <person name="Lucas S."/>
            <person name="Han J."/>
            <person name="Lapidus A."/>
            <person name="Bruce D."/>
            <person name="Goodwin L."/>
            <person name="Pitluck S."/>
            <person name="Peters L."/>
            <person name="Kyrpides N."/>
            <person name="Mavromatis K."/>
            <person name="Ivanova N."/>
            <person name="Mikhailova N."/>
            <person name="Held B."/>
            <person name="Detter J.C."/>
            <person name="Tapia R."/>
            <person name="Han C."/>
            <person name="Land M."/>
            <person name="Hauser L."/>
            <person name="Markowitz V."/>
            <person name="Cheng J.-F."/>
            <person name="Hugenholtz P."/>
            <person name="Woyke T."/>
            <person name="Wu D."/>
            <person name="Tindall B."/>
            <person name="Brambilla E."/>
            <person name="Klenk H.-P."/>
            <person name="Eisen J.A."/>
        </authorList>
    </citation>
    <scope>NUCLEOTIDE SEQUENCE [LARGE SCALE GENOMIC DNA]</scope>
    <source>
        <strain evidence="1">DSM 18603</strain>
    </source>
</reference>
<evidence type="ECO:0000313" key="1">
    <source>
        <dbReference type="EMBL" id="EHQ26800.1"/>
    </source>
</evidence>
<dbReference type="EMBL" id="CM001403">
    <property type="protein sequence ID" value="EHQ26800.1"/>
    <property type="molecule type" value="Genomic_DNA"/>
</dbReference>
<dbReference type="HOGENOM" id="CLU_3027373_0_0_10"/>
<dbReference type="AlphaFoldDB" id="H1Y4L6"/>
<dbReference type="OrthoDB" id="964121at2"/>
<evidence type="ECO:0000313" key="2">
    <source>
        <dbReference type="Proteomes" id="UP000002774"/>
    </source>
</evidence>
<organism evidence="1 2">
    <name type="scientific">Mucilaginibacter paludis DSM 18603</name>
    <dbReference type="NCBI Taxonomy" id="714943"/>
    <lineage>
        <taxon>Bacteria</taxon>
        <taxon>Pseudomonadati</taxon>
        <taxon>Bacteroidota</taxon>
        <taxon>Sphingobacteriia</taxon>
        <taxon>Sphingobacteriales</taxon>
        <taxon>Sphingobacteriaceae</taxon>
        <taxon>Mucilaginibacter</taxon>
    </lineage>
</organism>
<dbReference type="Proteomes" id="UP000002774">
    <property type="component" value="Chromosome"/>
</dbReference>